<proteinExistence type="predicted"/>
<feature type="domain" description="Myb/SANT-like" evidence="2">
    <location>
        <begin position="210"/>
        <end position="282"/>
    </location>
</feature>
<evidence type="ECO:0000256" key="1">
    <source>
        <dbReference type="SAM" id="MobiDB-lite"/>
    </source>
</evidence>
<sequence length="475" mass="52996">MEGDGTGHDGLDPLFPSAGIHRRRAPPPPPRRGLESLDLNSQAVEQSFPNIGQYSAYIQGGAPDVDPVIPPVRANRTLGVHRTNGGWSQREAGGGGQGRRLDFGGLASSIPPAPPGDFHAAGRAAAPVAAPAAARVAGGRRRGGNAASARAAASEPPARRRSSRRSTGGARGRRRSAVVNVDEEEEEDVVEVQETGTSRGPFSKKKIKANWNDHNTTILLKLMLEQVEAGNYSQGNMNTTAYNTMSRKFLACTGRLHDRSQLKSRIGQLRSMYNFMVKLQTHIGLGRKPYGSIDVDSTFWKDETENKPWLNKLKWGDPVYIDELYQMFHKEVVDGSNMYVSYEHKQPQEQKVGWKHYQHRPQSSEEEKSTGQQGKKKSKTPLIRVLNQLATTYKDSVTGNLELQQERIETQKLEKVNEEQKVDAKIEKCQELAWQCVPHDSVEAYATSQIFQSKFYRRYFMTIPTAEGRKNFLQR</sequence>
<comment type="caution">
    <text evidence="3">The sequence shown here is derived from an EMBL/GenBank/DDBJ whole genome shotgun (WGS) entry which is preliminary data.</text>
</comment>
<evidence type="ECO:0000313" key="3">
    <source>
        <dbReference type="EMBL" id="KAG2586211.1"/>
    </source>
</evidence>
<feature type="region of interest" description="Disordered" evidence="1">
    <location>
        <begin position="136"/>
        <end position="183"/>
    </location>
</feature>
<feature type="region of interest" description="Disordered" evidence="1">
    <location>
        <begin position="350"/>
        <end position="378"/>
    </location>
</feature>
<dbReference type="AlphaFoldDB" id="A0A8T0RJD9"/>
<accession>A0A8T0RJD9</accession>
<dbReference type="PANTHER" id="PTHR47069">
    <property type="match status" value="1"/>
</dbReference>
<protein>
    <recommendedName>
        <fullName evidence="2">Myb/SANT-like domain-containing protein</fullName>
    </recommendedName>
</protein>
<evidence type="ECO:0000259" key="2">
    <source>
        <dbReference type="Pfam" id="PF12776"/>
    </source>
</evidence>
<keyword evidence="4" id="KW-1185">Reference proteome</keyword>
<feature type="region of interest" description="Disordered" evidence="1">
    <location>
        <begin position="81"/>
        <end position="121"/>
    </location>
</feature>
<dbReference type="PANTHER" id="PTHR47069:SF14">
    <property type="entry name" value="OS07G0253400 PROTEIN"/>
    <property type="match status" value="1"/>
</dbReference>
<dbReference type="InterPro" id="IPR024752">
    <property type="entry name" value="Myb/SANT-like_dom"/>
</dbReference>
<gene>
    <name evidence="3" type="ORF">PVAP13_5NG030600</name>
</gene>
<dbReference type="EMBL" id="CM029046">
    <property type="protein sequence ID" value="KAG2586211.1"/>
    <property type="molecule type" value="Genomic_DNA"/>
</dbReference>
<evidence type="ECO:0000313" key="4">
    <source>
        <dbReference type="Proteomes" id="UP000823388"/>
    </source>
</evidence>
<organism evidence="3 4">
    <name type="scientific">Panicum virgatum</name>
    <name type="common">Blackwell switchgrass</name>
    <dbReference type="NCBI Taxonomy" id="38727"/>
    <lineage>
        <taxon>Eukaryota</taxon>
        <taxon>Viridiplantae</taxon>
        <taxon>Streptophyta</taxon>
        <taxon>Embryophyta</taxon>
        <taxon>Tracheophyta</taxon>
        <taxon>Spermatophyta</taxon>
        <taxon>Magnoliopsida</taxon>
        <taxon>Liliopsida</taxon>
        <taxon>Poales</taxon>
        <taxon>Poaceae</taxon>
        <taxon>PACMAD clade</taxon>
        <taxon>Panicoideae</taxon>
        <taxon>Panicodae</taxon>
        <taxon>Paniceae</taxon>
        <taxon>Panicinae</taxon>
        <taxon>Panicum</taxon>
        <taxon>Panicum sect. Hiantes</taxon>
    </lineage>
</organism>
<dbReference type="Proteomes" id="UP000823388">
    <property type="component" value="Chromosome 5N"/>
</dbReference>
<reference evidence="3" key="1">
    <citation type="submission" date="2020-05" db="EMBL/GenBank/DDBJ databases">
        <title>WGS assembly of Panicum virgatum.</title>
        <authorList>
            <person name="Lovell J.T."/>
            <person name="Jenkins J."/>
            <person name="Shu S."/>
            <person name="Juenger T.E."/>
            <person name="Schmutz J."/>
        </authorList>
    </citation>
    <scope>NUCLEOTIDE SEQUENCE</scope>
    <source>
        <strain evidence="3">AP13</strain>
    </source>
</reference>
<feature type="region of interest" description="Disordered" evidence="1">
    <location>
        <begin position="1"/>
        <end position="41"/>
    </location>
</feature>
<feature type="compositionally biased region" description="Basic and acidic residues" evidence="1">
    <location>
        <begin position="1"/>
        <end position="11"/>
    </location>
</feature>
<feature type="compositionally biased region" description="Low complexity" evidence="1">
    <location>
        <begin position="144"/>
        <end position="156"/>
    </location>
</feature>
<dbReference type="Pfam" id="PF12776">
    <property type="entry name" value="Myb_DNA-bind_3"/>
    <property type="match status" value="1"/>
</dbReference>
<name>A0A8T0RJD9_PANVG</name>